<name>A0ABD2DBT7_DAUMA</name>
<dbReference type="Proteomes" id="UP001610411">
    <property type="component" value="Unassembled WGS sequence"/>
</dbReference>
<reference evidence="2 3" key="1">
    <citation type="journal article" date="2024" name="G3 (Bethesda)">
        <title>A hybrid genome assembly of the endangered aye-aye (Daubentonia madagascariensis).</title>
        <authorList>
            <person name="Versoza C.J."/>
            <person name="Pfeifer S.P."/>
        </authorList>
    </citation>
    <scope>NUCLEOTIDE SEQUENCE [LARGE SCALE GENOMIC DNA]</scope>
    <source>
        <strain evidence="2">6821</strain>
    </source>
</reference>
<protein>
    <submittedName>
        <fullName evidence="2">IQ motif and SEC7 domain-containing protein 2-like</fullName>
    </submittedName>
</protein>
<feature type="region of interest" description="Disordered" evidence="1">
    <location>
        <begin position="136"/>
        <end position="159"/>
    </location>
</feature>
<dbReference type="AlphaFoldDB" id="A0ABD2DBT7"/>
<organism evidence="2 3">
    <name type="scientific">Daubentonia madagascariensis</name>
    <name type="common">Aye-aye</name>
    <name type="synonym">Sciurus madagascariensis</name>
    <dbReference type="NCBI Taxonomy" id="31869"/>
    <lineage>
        <taxon>Eukaryota</taxon>
        <taxon>Metazoa</taxon>
        <taxon>Chordata</taxon>
        <taxon>Craniata</taxon>
        <taxon>Vertebrata</taxon>
        <taxon>Euteleostomi</taxon>
        <taxon>Mammalia</taxon>
        <taxon>Eutheria</taxon>
        <taxon>Euarchontoglires</taxon>
        <taxon>Primates</taxon>
        <taxon>Strepsirrhini</taxon>
        <taxon>Chiromyiformes</taxon>
        <taxon>Daubentoniidae</taxon>
        <taxon>Daubentonia</taxon>
    </lineage>
</organism>
<evidence type="ECO:0000256" key="1">
    <source>
        <dbReference type="SAM" id="MobiDB-lite"/>
    </source>
</evidence>
<evidence type="ECO:0000313" key="3">
    <source>
        <dbReference type="Proteomes" id="UP001610411"/>
    </source>
</evidence>
<feature type="compositionally biased region" description="Pro residues" evidence="1">
    <location>
        <begin position="136"/>
        <end position="158"/>
    </location>
</feature>
<sequence length="206" mass="21576">MGMGVTSLEAGDATTLWPRVWGPTQEPGLQPHPLAAQPWEARELAASGVTWDGGSSLAEWWRRGGCHLCPSRPGQPMPASVSLRPLGLFLLSVCLSLWPPQPPSLSLFLSQYLPGSPAFSQPCTIGPSLLATPPPLPPPWGPLPHPPPPPTPHIPASPLPTLQSLPGASCCLGCPGQTGEWAPAWSELGEQAGVQEGPPNPSGMWV</sequence>
<keyword evidence="3" id="KW-1185">Reference proteome</keyword>
<proteinExistence type="predicted"/>
<feature type="non-terminal residue" evidence="2">
    <location>
        <position position="206"/>
    </location>
</feature>
<gene>
    <name evidence="2" type="ORF">WCI35_029856</name>
</gene>
<evidence type="ECO:0000313" key="2">
    <source>
        <dbReference type="EMBL" id="KAL2764127.1"/>
    </source>
</evidence>
<dbReference type="EMBL" id="JBFSEQ010000012">
    <property type="protein sequence ID" value="KAL2764127.1"/>
    <property type="molecule type" value="Genomic_DNA"/>
</dbReference>
<comment type="caution">
    <text evidence="2">The sequence shown here is derived from an EMBL/GenBank/DDBJ whole genome shotgun (WGS) entry which is preliminary data.</text>
</comment>
<accession>A0ABD2DBT7</accession>